<feature type="region of interest" description="Disordered" evidence="1">
    <location>
        <begin position="1"/>
        <end position="73"/>
    </location>
</feature>
<organism evidence="2 3">
    <name type="scientific">Podarcis lilfordi</name>
    <name type="common">Lilford's wall lizard</name>
    <dbReference type="NCBI Taxonomy" id="74358"/>
    <lineage>
        <taxon>Eukaryota</taxon>
        <taxon>Metazoa</taxon>
        <taxon>Chordata</taxon>
        <taxon>Craniata</taxon>
        <taxon>Vertebrata</taxon>
        <taxon>Euteleostomi</taxon>
        <taxon>Lepidosauria</taxon>
        <taxon>Squamata</taxon>
        <taxon>Bifurcata</taxon>
        <taxon>Unidentata</taxon>
        <taxon>Episquamata</taxon>
        <taxon>Laterata</taxon>
        <taxon>Lacertibaenia</taxon>
        <taxon>Lacertidae</taxon>
        <taxon>Podarcis</taxon>
    </lineage>
</organism>
<reference evidence="2" key="1">
    <citation type="submission" date="2022-12" db="EMBL/GenBank/DDBJ databases">
        <authorList>
            <person name="Alioto T."/>
            <person name="Alioto T."/>
            <person name="Gomez Garrido J."/>
        </authorList>
    </citation>
    <scope>NUCLEOTIDE SEQUENCE</scope>
</reference>
<gene>
    <name evidence="2" type="ORF">PODLI_1B004257</name>
</gene>
<evidence type="ECO:0000256" key="1">
    <source>
        <dbReference type="SAM" id="MobiDB-lite"/>
    </source>
</evidence>
<name>A0AA35LCQ9_9SAUR</name>
<evidence type="ECO:0000313" key="2">
    <source>
        <dbReference type="EMBL" id="CAI5793533.1"/>
    </source>
</evidence>
<feature type="compositionally biased region" description="Polar residues" evidence="1">
    <location>
        <begin position="64"/>
        <end position="73"/>
    </location>
</feature>
<keyword evidence="3" id="KW-1185">Reference proteome</keyword>
<proteinExistence type="predicted"/>
<dbReference type="Proteomes" id="UP001178461">
    <property type="component" value="Chromosome Z"/>
</dbReference>
<protein>
    <submittedName>
        <fullName evidence="2">Uncharacterized protein</fullName>
    </submittedName>
</protein>
<accession>A0AA35LCQ9</accession>
<evidence type="ECO:0000313" key="3">
    <source>
        <dbReference type="Proteomes" id="UP001178461"/>
    </source>
</evidence>
<sequence>MANFAQRNSGEALAGDCAETRKEHKAQKGRRSPEGGCASARCPSGFQAGKGLGSTWSEPLPPATLQNQETLQH</sequence>
<dbReference type="AlphaFoldDB" id="A0AA35LCQ9"/>
<dbReference type="EMBL" id="OX395140">
    <property type="protein sequence ID" value="CAI5793533.1"/>
    <property type="molecule type" value="Genomic_DNA"/>
</dbReference>